<dbReference type="RefSeq" id="WP_013914661.1">
    <property type="nucleotide sequence ID" value="NC_015690.1"/>
</dbReference>
<evidence type="ECO:0000259" key="4">
    <source>
        <dbReference type="Pfam" id="PF20014"/>
    </source>
</evidence>
<evidence type="ECO:0000313" key="5">
    <source>
        <dbReference type="EMBL" id="AEI39497.1"/>
    </source>
</evidence>
<dbReference type="InterPro" id="IPR045401">
    <property type="entry name" value="GAP1-M"/>
</dbReference>
<dbReference type="EMBL" id="CP002869">
    <property type="protein sequence ID" value="AEI39497.1"/>
    <property type="molecule type" value="Genomic_DNA"/>
</dbReference>
<reference evidence="5 6" key="2">
    <citation type="journal article" date="2013" name="Genome Announc.">
        <title>Genome Sequence of Growth-Improving Paenibacillus mucilaginosus Strain KNP414.</title>
        <authorList>
            <person name="Lu J.J."/>
            <person name="Wang J.F."/>
            <person name="Hu X.F."/>
        </authorList>
    </citation>
    <scope>NUCLEOTIDE SEQUENCE [LARGE SCALE GENOMIC DNA]</scope>
    <source>
        <strain evidence="5 6">KNP414</strain>
    </source>
</reference>
<feature type="domain" description="GTPase-associated protein 1 middle" evidence="4">
    <location>
        <begin position="162"/>
        <end position="263"/>
    </location>
</feature>
<name>F8F7L2_PAEMK</name>
<evidence type="ECO:0000313" key="6">
    <source>
        <dbReference type="Proteomes" id="UP000006620"/>
    </source>
</evidence>
<dbReference type="AlphaFoldDB" id="F8F7L2"/>
<keyword evidence="2" id="KW-0812">Transmembrane</keyword>
<organism evidence="5 6">
    <name type="scientific">Paenibacillus mucilaginosus (strain KNP414)</name>
    <dbReference type="NCBI Taxonomy" id="1036673"/>
    <lineage>
        <taxon>Bacteria</taxon>
        <taxon>Bacillati</taxon>
        <taxon>Bacillota</taxon>
        <taxon>Bacilli</taxon>
        <taxon>Bacillales</taxon>
        <taxon>Paenibacillaceae</taxon>
        <taxon>Paenibacillus</taxon>
    </lineage>
</organism>
<gene>
    <name evidence="5" type="ordered locus">KNP414_00907</name>
</gene>
<evidence type="ECO:0000256" key="1">
    <source>
        <dbReference type="SAM" id="MobiDB-lite"/>
    </source>
</evidence>
<reference evidence="6" key="1">
    <citation type="submission" date="2011-06" db="EMBL/GenBank/DDBJ databases">
        <title>Complete genome sequence of Paenibacillus mucilaginosus KNP414.</title>
        <authorList>
            <person name="Wang J."/>
            <person name="Hu S."/>
            <person name="Hu X."/>
            <person name="Zhang B."/>
            <person name="Dong D."/>
            <person name="Zhang S."/>
            <person name="Zhao K."/>
            <person name="Wu D."/>
        </authorList>
    </citation>
    <scope>NUCLEOTIDE SEQUENCE [LARGE SCALE GENOMIC DNA]</scope>
    <source>
        <strain evidence="6">KNP414</strain>
    </source>
</reference>
<feature type="domain" description="GTPase-associated protein 1 N-terminal" evidence="3">
    <location>
        <begin position="7"/>
        <end position="145"/>
    </location>
</feature>
<protein>
    <submittedName>
        <fullName evidence="5">Uncharacterized protein</fullName>
    </submittedName>
</protein>
<dbReference type="PATRIC" id="fig|1036673.3.peg.810"/>
<keyword evidence="2" id="KW-1133">Transmembrane helix</keyword>
<feature type="transmembrane region" description="Helical" evidence="2">
    <location>
        <begin position="767"/>
        <end position="785"/>
    </location>
</feature>
<feature type="compositionally biased region" description="Polar residues" evidence="1">
    <location>
        <begin position="895"/>
        <end position="904"/>
    </location>
</feature>
<dbReference type="Proteomes" id="UP000006620">
    <property type="component" value="Chromosome"/>
</dbReference>
<dbReference type="Pfam" id="PF20013">
    <property type="entry name" value="GAP1-N2"/>
    <property type="match status" value="1"/>
</dbReference>
<proteinExistence type="predicted"/>
<dbReference type="KEGG" id="pms:KNP414_00907"/>
<accession>F8F7L2</accession>
<evidence type="ECO:0000259" key="3">
    <source>
        <dbReference type="Pfam" id="PF20013"/>
    </source>
</evidence>
<sequence length="921" mass="101910">MYREQGIQQQVFTRDREGVFRTNEGFDTVAKSPGLEAAFIKNSLHPYCVYKAPQELLARGEAEADRYPAAFGVFRAESGELVLGRTLYVPVDFTGQRSAFFTHQFVVPAQRAEDWFREPARLFHITGFRGSYDILEGKELPELADIEYDAEAGPGGVDELLSRTGFGRESFRQLLHAVMSSPFTRRKVYIALDGEPAQAAEDAKRLMELVYACLPYAIRRVLGFLTYSQEPEGKADIHVTFVERGSLKQPDRQLEKDMLFDMPGGRITGAELPPEDHPYFRHVWQLRHDLHRLESLLDFCEEALQGLEPGAALAPAAYGELCTLYEIEQGRDSLYAADRFGTMERIVSYLHPVEAASGKVRLQQLFERLLRKEAGDSSGRTQADYVGLVVKYSGLAGDAVQPQLARGLSYLLERAAKQHEDDPTGSVLPLLEPLQGHDALLRDVFEELYERSPALVQRIVAGRLDQTASAKGLALELGLLLSAAGGVPMRFFAEESLKKVRQLLRGDARRRTETAQSLYTAVDELSRREGARSYASLCELILLDIQLSLLEDLEPDKLTYEDIVRLDFMLASPRPELLPHLDTGMKLTLGWLSAVFRVLTLERGGEGTAAAAMEGLGPWELERVQSVLKRALEDRITAEHFPRIPYAFYHPDGDAGAGAAGRARFEFGAMLDYVSSHSRGTGVVYDFIAWSSGDERFAPPKAGIDPHYRAALSRYFEGQGSGAFRQKDVKDRLLRVPNEAFQRVFREARQQQAPAWLRLAISKRRTLLMAGVPLLLLLIVITAYGKAMMGAILQPAPELKVEKVPETSQNGTVTVRAEAADEYDPKPKIYVNDVLAGESSITKEIPLASGGNEIVVKAENKYGEFSEPFKLTVQFEAPAPLPAIPVEQPAGPSLPASTKETTQVPAGPALPGTSAGKSKTP</sequence>
<keyword evidence="2" id="KW-0472">Membrane</keyword>
<dbReference type="HOGENOM" id="CLU_009413_0_0_9"/>
<evidence type="ECO:0000256" key="2">
    <source>
        <dbReference type="SAM" id="Phobius"/>
    </source>
</evidence>
<dbReference type="InterPro" id="IPR045402">
    <property type="entry name" value="GAP1-N2"/>
</dbReference>
<feature type="region of interest" description="Disordered" evidence="1">
    <location>
        <begin position="882"/>
        <end position="921"/>
    </location>
</feature>
<dbReference type="Pfam" id="PF20014">
    <property type="entry name" value="GAP1-M"/>
    <property type="match status" value="1"/>
</dbReference>